<dbReference type="PANTHER" id="PTHR32222:SF1">
    <property type="entry name" value="CENTROMERE PROTEIN U"/>
    <property type="match status" value="1"/>
</dbReference>
<comment type="similarity">
    <text evidence="3">Belongs to the CENP-U/AME1 family.</text>
</comment>
<keyword evidence="5" id="KW-0158">Chromosome</keyword>
<feature type="compositionally biased region" description="Basic and acidic residues" evidence="11">
    <location>
        <begin position="198"/>
        <end position="207"/>
    </location>
</feature>
<evidence type="ECO:0000256" key="9">
    <source>
        <dbReference type="ARBA" id="ARBA00031456"/>
    </source>
</evidence>
<feature type="region of interest" description="Disordered" evidence="11">
    <location>
        <begin position="185"/>
        <end position="322"/>
    </location>
</feature>
<dbReference type="Pfam" id="PF13097">
    <property type="entry name" value="CENP-U"/>
    <property type="match status" value="1"/>
</dbReference>
<keyword evidence="8" id="KW-0137">Centromere</keyword>
<evidence type="ECO:0000256" key="5">
    <source>
        <dbReference type="ARBA" id="ARBA00022454"/>
    </source>
</evidence>
<evidence type="ECO:0000256" key="4">
    <source>
        <dbReference type="ARBA" id="ARBA00016402"/>
    </source>
</evidence>
<dbReference type="PANTHER" id="PTHR32222">
    <property type="entry name" value="CENTROMERE PROTEIN U"/>
    <property type="match status" value="1"/>
</dbReference>
<keyword evidence="7" id="KW-0539">Nucleus</keyword>
<dbReference type="Proteomes" id="UP000009136">
    <property type="component" value="Chromosome 27"/>
</dbReference>
<organism evidence="12 13">
    <name type="scientific">Bos taurus</name>
    <name type="common">Bovine</name>
    <dbReference type="NCBI Taxonomy" id="9913"/>
    <lineage>
        <taxon>Eukaryota</taxon>
        <taxon>Metazoa</taxon>
        <taxon>Chordata</taxon>
        <taxon>Craniata</taxon>
        <taxon>Vertebrata</taxon>
        <taxon>Euteleostomi</taxon>
        <taxon>Mammalia</taxon>
        <taxon>Eutheria</taxon>
        <taxon>Laurasiatheria</taxon>
        <taxon>Artiodactyla</taxon>
        <taxon>Ruminantia</taxon>
        <taxon>Pecora</taxon>
        <taxon>Bovidae</taxon>
        <taxon>Bovinae</taxon>
        <taxon>Bos</taxon>
    </lineage>
</organism>
<evidence type="ECO:0000256" key="7">
    <source>
        <dbReference type="ARBA" id="ARBA00023242"/>
    </source>
</evidence>
<evidence type="ECO:0000256" key="8">
    <source>
        <dbReference type="ARBA" id="ARBA00023328"/>
    </source>
</evidence>
<evidence type="ECO:0000256" key="1">
    <source>
        <dbReference type="ARBA" id="ARBA00004123"/>
    </source>
</evidence>
<dbReference type="Ensembl" id="ENSBTAT00000138830.1">
    <property type="protein sequence ID" value="ENSBTAP00000106386.1"/>
    <property type="gene ID" value="ENSBTAG00000078062.1"/>
</dbReference>
<feature type="coiled-coil region" evidence="10">
    <location>
        <begin position="393"/>
        <end position="448"/>
    </location>
</feature>
<evidence type="ECO:0000256" key="3">
    <source>
        <dbReference type="ARBA" id="ARBA00010440"/>
    </source>
</evidence>
<name>A0ABI0P5E7_BOVIN</name>
<evidence type="ECO:0000256" key="10">
    <source>
        <dbReference type="SAM" id="Coils"/>
    </source>
</evidence>
<proteinExistence type="inferred from homology"/>
<accession>A0ABI0P5E7</accession>
<evidence type="ECO:0000313" key="13">
    <source>
        <dbReference type="Proteomes" id="UP000009136"/>
    </source>
</evidence>
<reference evidence="12" key="2">
    <citation type="submission" date="2025-08" db="UniProtKB">
        <authorList>
            <consortium name="Ensembl"/>
        </authorList>
    </citation>
    <scope>IDENTIFICATION</scope>
    <source>
        <strain evidence="12">Hereford</strain>
    </source>
</reference>
<feature type="compositionally biased region" description="Basic residues" evidence="11">
    <location>
        <begin position="222"/>
        <end position="231"/>
    </location>
</feature>
<sequence length="512" mass="57887">MGRSPGPQTDGAGRWGRGRVGGGAFLHARPGLAAGSSARFGGSFCVGAERCGLEWIGHGLRGCRTHQAPLSMGFYRQEYWSRLPFPFPGDLRNQQWNLGLLGCRQILYQLIFISARFSKNHSGRTHSMKDKAGRKHRPLDVFDFPDHSQLSSLSRLGENEKDEESYETFDPPLHSTAIYADEEEFSKQCGSHLPSTPQEKEAKRSSDTSEIEASENESVKISAKKPRRKLKPISDESESPEESDVRRKVKPTENISTQHEAVSATALPGLSEKPAEAVTPQKTGPQSAESSAEKATLATEHQLETQKNKMLPGKRKKPRSYTTDTSDCAPVWCLKEKKASDIMELDVFLSAFENILLEYEQKIDSRVCKAAINKFHSNLKEELIKMVQEIQMLKTLKRKNAKIISNIEKKRQRLIEVQDELLQVEPELKQLQIKYEELQERKASLRKAAYFLSNLKQLHQDYSDVQEEEPSVKETYDSSSLPALLFKARPLLGAEHHLQNINYQLENLLDQK</sequence>
<feature type="compositionally biased region" description="Polar residues" evidence="11">
    <location>
        <begin position="280"/>
        <end position="290"/>
    </location>
</feature>
<reference evidence="12" key="3">
    <citation type="submission" date="2025-09" db="UniProtKB">
        <authorList>
            <consortium name="Ensembl"/>
        </authorList>
    </citation>
    <scope>IDENTIFICATION</scope>
    <source>
        <strain evidence="12">Hereford</strain>
    </source>
</reference>
<protein>
    <recommendedName>
        <fullName evidence="4">Centromere protein U</fullName>
    </recommendedName>
    <alternativeName>
        <fullName evidence="9">MLF1-interacting protein</fullName>
    </alternativeName>
</protein>
<evidence type="ECO:0000256" key="2">
    <source>
        <dbReference type="ARBA" id="ARBA00004584"/>
    </source>
</evidence>
<feature type="region of interest" description="Disordered" evidence="11">
    <location>
        <begin position="121"/>
        <end position="173"/>
    </location>
</feature>
<gene>
    <name evidence="12" type="primary">CENPU</name>
</gene>
<evidence type="ECO:0000256" key="11">
    <source>
        <dbReference type="SAM" id="MobiDB-lite"/>
    </source>
</evidence>
<dbReference type="InterPro" id="IPR025214">
    <property type="entry name" value="CENP-U"/>
</dbReference>
<feature type="compositionally biased region" description="Basic residues" evidence="11">
    <location>
        <begin position="121"/>
        <end position="137"/>
    </location>
</feature>
<dbReference type="GeneTree" id="ENSGT00390000015511"/>
<comment type="subcellular location">
    <subcellularLocation>
        <location evidence="2">Chromosome</location>
        <location evidence="2">Centromere</location>
    </subcellularLocation>
    <subcellularLocation>
        <location evidence="1">Nucleus</location>
    </subcellularLocation>
</comment>
<evidence type="ECO:0000313" key="12">
    <source>
        <dbReference type="Ensembl" id="ENSBTAP00000106386.1"/>
    </source>
</evidence>
<reference evidence="12" key="1">
    <citation type="submission" date="2018-03" db="EMBL/GenBank/DDBJ databases">
        <title>ARS-UCD1.2.</title>
        <authorList>
            <person name="Rosen B.D."/>
            <person name="Bickhart D.M."/>
            <person name="Koren S."/>
            <person name="Schnabel R.D."/>
            <person name="Hall R."/>
            <person name="Zimin A."/>
            <person name="Dreischer C."/>
            <person name="Schultheiss S."/>
            <person name="Schroeder S.G."/>
            <person name="Elsik C.G."/>
            <person name="Couldrey C."/>
            <person name="Liu G.E."/>
            <person name="Van Tassell C.P."/>
            <person name="Phillippy A.M."/>
            <person name="Smith T.P.L."/>
            <person name="Medrano J.F."/>
        </authorList>
    </citation>
    <scope>NUCLEOTIDE SEQUENCE [LARGE SCALE GENOMIC DNA]</scope>
    <source>
        <strain evidence="12">Hereford</strain>
    </source>
</reference>
<evidence type="ECO:0000256" key="6">
    <source>
        <dbReference type="ARBA" id="ARBA00023054"/>
    </source>
</evidence>
<keyword evidence="13" id="KW-1185">Reference proteome</keyword>
<keyword evidence="6 10" id="KW-0175">Coiled coil</keyword>